<evidence type="ECO:0000313" key="3">
    <source>
        <dbReference type="Proteomes" id="UP000009172"/>
    </source>
</evidence>
<dbReference type="HOGENOM" id="CLU_1373098_0_0_1"/>
<organism evidence="2 3">
    <name type="scientific">Trichophyton tonsurans (strain CBS 112818)</name>
    <name type="common">Scalp ringworm fungus</name>
    <dbReference type="NCBI Taxonomy" id="647933"/>
    <lineage>
        <taxon>Eukaryota</taxon>
        <taxon>Fungi</taxon>
        <taxon>Dikarya</taxon>
        <taxon>Ascomycota</taxon>
        <taxon>Pezizomycotina</taxon>
        <taxon>Eurotiomycetes</taxon>
        <taxon>Eurotiomycetidae</taxon>
        <taxon>Onygenales</taxon>
        <taxon>Arthrodermataceae</taxon>
        <taxon>Trichophyton</taxon>
    </lineage>
</organism>
<reference evidence="3" key="1">
    <citation type="journal article" date="2012" name="MBio">
        <title>Comparative genome analysis of Trichophyton rubrum and related dermatophytes reveals candidate genes involved in infection.</title>
        <authorList>
            <person name="Martinez D.A."/>
            <person name="Oliver B.G."/>
            <person name="Graeser Y."/>
            <person name="Goldberg J.M."/>
            <person name="Li W."/>
            <person name="Martinez-Rossi N.M."/>
            <person name="Monod M."/>
            <person name="Shelest E."/>
            <person name="Barton R.C."/>
            <person name="Birch E."/>
            <person name="Brakhage A.A."/>
            <person name="Chen Z."/>
            <person name="Gurr S.J."/>
            <person name="Heiman D."/>
            <person name="Heitman J."/>
            <person name="Kosti I."/>
            <person name="Rossi A."/>
            <person name="Saif S."/>
            <person name="Samalova M."/>
            <person name="Saunders C.W."/>
            <person name="Shea T."/>
            <person name="Summerbell R.C."/>
            <person name="Xu J."/>
            <person name="Young S."/>
            <person name="Zeng Q."/>
            <person name="Birren B.W."/>
            <person name="Cuomo C.A."/>
            <person name="White T.C."/>
        </authorList>
    </citation>
    <scope>NUCLEOTIDE SEQUENCE [LARGE SCALE GENOMIC DNA]</scope>
    <source>
        <strain evidence="3">CBS 112818</strain>
    </source>
</reference>
<dbReference type="OrthoDB" id="10466526at2759"/>
<dbReference type="Proteomes" id="UP000009172">
    <property type="component" value="Unassembled WGS sequence"/>
</dbReference>
<proteinExistence type="predicted"/>
<evidence type="ECO:0000256" key="1">
    <source>
        <dbReference type="SAM" id="MobiDB-lite"/>
    </source>
</evidence>
<name>F2SBC0_TRIT1</name>
<feature type="region of interest" description="Disordered" evidence="1">
    <location>
        <begin position="1"/>
        <end position="22"/>
    </location>
</feature>
<feature type="region of interest" description="Disordered" evidence="1">
    <location>
        <begin position="64"/>
        <end position="199"/>
    </location>
</feature>
<feature type="compositionally biased region" description="Acidic residues" evidence="1">
    <location>
        <begin position="86"/>
        <end position="101"/>
    </location>
</feature>
<evidence type="ECO:0000313" key="2">
    <source>
        <dbReference type="EMBL" id="EGE00870.1"/>
    </source>
</evidence>
<dbReference type="EMBL" id="GG698560">
    <property type="protein sequence ID" value="EGE00870.1"/>
    <property type="molecule type" value="Genomic_DNA"/>
</dbReference>
<sequence length="199" mass="21871">MGGTTPPPAHSATKNKRRDERPEGEEWIYLNWGIFLWWTENRYLLVKLNAGGSSLESLDIAGKRRLNGTSDPKKDKEEIKRHLAEVEDLIQEGEGKEEGDEERIKGSGGENQGEENGVEEAVEDAEGGGKGVEDGVEDGVQGREKETEGEKEGVEERLEDGEEEGEDNEGVEAGATQGEQEDGGGQRERGQHHLGLHLR</sequence>
<feature type="compositionally biased region" description="Basic and acidic residues" evidence="1">
    <location>
        <begin position="140"/>
        <end position="156"/>
    </location>
</feature>
<feature type="compositionally biased region" description="Basic and acidic residues" evidence="1">
    <location>
        <begin position="71"/>
        <end position="85"/>
    </location>
</feature>
<protein>
    <submittedName>
        <fullName evidence="2">Uncharacterized protein</fullName>
    </submittedName>
</protein>
<keyword evidence="3" id="KW-1185">Reference proteome</keyword>
<dbReference type="AlphaFoldDB" id="F2SBC0"/>
<gene>
    <name evidence="2" type="ORF">TESG_08171</name>
</gene>
<feature type="compositionally biased region" description="Acidic residues" evidence="1">
    <location>
        <begin position="112"/>
        <end position="126"/>
    </location>
</feature>
<feature type="compositionally biased region" description="Acidic residues" evidence="1">
    <location>
        <begin position="157"/>
        <end position="170"/>
    </location>
</feature>
<accession>F2SBC0</accession>